<dbReference type="NCBIfam" id="NF045794">
    <property type="entry name" value="CsxC_fam"/>
    <property type="match status" value="1"/>
</dbReference>
<dbReference type="AlphaFoldDB" id="A0A4R7KT58"/>
<keyword evidence="3" id="KW-1185">Reference proteome</keyword>
<dbReference type="RefSeq" id="WP_133627776.1">
    <property type="nucleotide sequence ID" value="NZ_SOAZ01000007.1"/>
</dbReference>
<name>A0A4R7KT58_9CLOT</name>
<protein>
    <recommendedName>
        <fullName evidence="1">DUF7852 domain-containing protein</fullName>
    </recommendedName>
</protein>
<evidence type="ECO:0000313" key="2">
    <source>
        <dbReference type="EMBL" id="TDT61292.1"/>
    </source>
</evidence>
<dbReference type="Proteomes" id="UP000295325">
    <property type="component" value="Unassembled WGS sequence"/>
</dbReference>
<dbReference type="InterPro" id="IPR054845">
    <property type="entry name" value="Exosporium_prot_C"/>
</dbReference>
<comment type="caution">
    <text evidence="2">The sequence shown here is derived from an EMBL/GenBank/DDBJ whole genome shotgun (WGS) entry which is preliminary data.</text>
</comment>
<gene>
    <name evidence="2" type="ORF">EDD71_10717</name>
</gene>
<evidence type="ECO:0000259" key="1">
    <source>
        <dbReference type="Pfam" id="PF25250"/>
    </source>
</evidence>
<dbReference type="InterPro" id="IPR057174">
    <property type="entry name" value="DUF7852"/>
</dbReference>
<organism evidence="2 3">
    <name type="scientific">Fonticella tunisiensis</name>
    <dbReference type="NCBI Taxonomy" id="1096341"/>
    <lineage>
        <taxon>Bacteria</taxon>
        <taxon>Bacillati</taxon>
        <taxon>Bacillota</taxon>
        <taxon>Clostridia</taxon>
        <taxon>Eubacteriales</taxon>
        <taxon>Clostridiaceae</taxon>
        <taxon>Fonticella</taxon>
    </lineage>
</organism>
<sequence length="264" mass="30758">MSNMCSKPDKINPLPECEADVIDNRTLGECRNWPKYPRPNYGPLVAKIPVVLSEFVVQICIKSDVRLEEPALDIKRIKKHVYLTQCKLIPKTNKLLIEGFIRKNIEYSTVECRPDNSCISGAIRHSTCKVPFECCTDVKFLRYPEFTKREPQKEVEIFDPELLGKRTDEQTFLDFEPFNEEVRCELVWAKIAEEEEEGRQTPVSGDSFENTFQTFTEKVVLLLKIKLLQDQQVFIPYCDLKDNKDAMTFKEYDPMEDVKEANEE</sequence>
<feature type="domain" description="DUF7852" evidence="1">
    <location>
        <begin position="45"/>
        <end position="113"/>
    </location>
</feature>
<accession>A0A4R7KT58</accession>
<dbReference type="Pfam" id="PF25250">
    <property type="entry name" value="DUF7852"/>
    <property type="match status" value="1"/>
</dbReference>
<evidence type="ECO:0000313" key="3">
    <source>
        <dbReference type="Proteomes" id="UP000295325"/>
    </source>
</evidence>
<proteinExistence type="predicted"/>
<reference evidence="2 3" key="1">
    <citation type="submission" date="2019-03" db="EMBL/GenBank/DDBJ databases">
        <title>Genomic Encyclopedia of Type Strains, Phase IV (KMG-IV): sequencing the most valuable type-strain genomes for metagenomic binning, comparative biology and taxonomic classification.</title>
        <authorList>
            <person name="Goeker M."/>
        </authorList>
    </citation>
    <scope>NUCLEOTIDE SEQUENCE [LARGE SCALE GENOMIC DNA]</scope>
    <source>
        <strain evidence="2 3">DSM 24455</strain>
    </source>
</reference>
<dbReference type="EMBL" id="SOAZ01000007">
    <property type="protein sequence ID" value="TDT61292.1"/>
    <property type="molecule type" value="Genomic_DNA"/>
</dbReference>
<dbReference type="OrthoDB" id="2381017at2"/>